<dbReference type="Proteomes" id="UP000516314">
    <property type="component" value="Chromosome 4"/>
</dbReference>
<sequence length="68" mass="7650">MNNSLQSSKLVLLLAIALVLFLNTELDFLTAAGALDSDSKQRRRTKLPDLQLPTWILWFRGASYIITS</sequence>
<accession>A0A7G2F2K1</accession>
<feature type="signal peptide" evidence="1">
    <location>
        <begin position="1"/>
        <end position="21"/>
    </location>
</feature>
<name>A0A7G2F2K1_ARATH</name>
<dbReference type="AlphaFoldDB" id="A0A7G2F2K1"/>
<evidence type="ECO:0000313" key="3">
    <source>
        <dbReference type="Proteomes" id="UP000516314"/>
    </source>
</evidence>
<reference evidence="2 3" key="1">
    <citation type="submission" date="2020-09" db="EMBL/GenBank/DDBJ databases">
        <authorList>
            <person name="Ashkenazy H."/>
        </authorList>
    </citation>
    <scope>NUCLEOTIDE SEQUENCE [LARGE SCALE GENOMIC DNA]</scope>
    <source>
        <strain evidence="3">cv. Cdm-0</strain>
    </source>
</reference>
<organism evidence="2 3">
    <name type="scientific">Arabidopsis thaliana</name>
    <name type="common">Mouse-ear cress</name>
    <dbReference type="NCBI Taxonomy" id="3702"/>
    <lineage>
        <taxon>Eukaryota</taxon>
        <taxon>Viridiplantae</taxon>
        <taxon>Streptophyta</taxon>
        <taxon>Embryophyta</taxon>
        <taxon>Tracheophyta</taxon>
        <taxon>Spermatophyta</taxon>
        <taxon>Magnoliopsida</taxon>
        <taxon>eudicotyledons</taxon>
        <taxon>Gunneridae</taxon>
        <taxon>Pentapetalae</taxon>
        <taxon>rosids</taxon>
        <taxon>malvids</taxon>
        <taxon>Brassicales</taxon>
        <taxon>Brassicaceae</taxon>
        <taxon>Camelineae</taxon>
        <taxon>Arabidopsis</taxon>
    </lineage>
</organism>
<keyword evidence="1" id="KW-0732">Signal</keyword>
<evidence type="ECO:0000256" key="1">
    <source>
        <dbReference type="SAM" id="SignalP"/>
    </source>
</evidence>
<gene>
    <name evidence="2" type="ORF">AT9943_LOCUS16269</name>
</gene>
<proteinExistence type="predicted"/>
<dbReference type="EMBL" id="LR881469">
    <property type="protein sequence ID" value="CAD5328632.1"/>
    <property type="molecule type" value="Genomic_DNA"/>
</dbReference>
<evidence type="ECO:0000313" key="2">
    <source>
        <dbReference type="EMBL" id="CAD5328632.1"/>
    </source>
</evidence>
<protein>
    <submittedName>
        <fullName evidence="2">(thale cress) hypothetical protein</fullName>
    </submittedName>
</protein>
<feature type="chain" id="PRO_5028969136" evidence="1">
    <location>
        <begin position="22"/>
        <end position="68"/>
    </location>
</feature>